<feature type="region of interest" description="Disordered" evidence="1">
    <location>
        <begin position="47"/>
        <end position="79"/>
    </location>
</feature>
<dbReference type="RefSeq" id="WP_238197251.1">
    <property type="nucleotide sequence ID" value="NZ_BPQZ01000017.1"/>
</dbReference>
<protein>
    <submittedName>
        <fullName evidence="2">Uncharacterized protein</fullName>
    </submittedName>
</protein>
<gene>
    <name evidence="2" type="ORF">GCM10007890_19540</name>
</gene>
<feature type="compositionally biased region" description="Pro residues" evidence="1">
    <location>
        <begin position="51"/>
        <end position="61"/>
    </location>
</feature>
<dbReference type="Proteomes" id="UP001157440">
    <property type="component" value="Unassembled WGS sequence"/>
</dbReference>
<sequence>MADDLIPTLSEFRKAWQAALGRDHKGDYDALTKLMRYAAIAAGYSLDEIRPQPPKPKPVQPEGPSAKSRREAMERRLGL</sequence>
<evidence type="ECO:0000256" key="1">
    <source>
        <dbReference type="SAM" id="MobiDB-lite"/>
    </source>
</evidence>
<organism evidence="2 3">
    <name type="scientific">Methylobacterium tardum</name>
    <dbReference type="NCBI Taxonomy" id="374432"/>
    <lineage>
        <taxon>Bacteria</taxon>
        <taxon>Pseudomonadati</taxon>
        <taxon>Pseudomonadota</taxon>
        <taxon>Alphaproteobacteria</taxon>
        <taxon>Hyphomicrobiales</taxon>
        <taxon>Methylobacteriaceae</taxon>
        <taxon>Methylobacterium</taxon>
    </lineage>
</organism>
<dbReference type="EMBL" id="BSPL01000013">
    <property type="protein sequence ID" value="GLS69941.1"/>
    <property type="molecule type" value="Genomic_DNA"/>
</dbReference>
<keyword evidence="3" id="KW-1185">Reference proteome</keyword>
<reference evidence="3" key="1">
    <citation type="journal article" date="2019" name="Int. J. Syst. Evol. Microbiol.">
        <title>The Global Catalogue of Microorganisms (GCM) 10K type strain sequencing project: providing services to taxonomists for standard genome sequencing and annotation.</title>
        <authorList>
            <consortium name="The Broad Institute Genomics Platform"/>
            <consortium name="The Broad Institute Genome Sequencing Center for Infectious Disease"/>
            <person name="Wu L."/>
            <person name="Ma J."/>
        </authorList>
    </citation>
    <scope>NUCLEOTIDE SEQUENCE [LARGE SCALE GENOMIC DNA]</scope>
    <source>
        <strain evidence="3">NBRC 103632</strain>
    </source>
</reference>
<evidence type="ECO:0000313" key="3">
    <source>
        <dbReference type="Proteomes" id="UP001157440"/>
    </source>
</evidence>
<evidence type="ECO:0000313" key="2">
    <source>
        <dbReference type="EMBL" id="GLS69941.1"/>
    </source>
</evidence>
<proteinExistence type="predicted"/>
<feature type="compositionally biased region" description="Basic and acidic residues" evidence="1">
    <location>
        <begin position="68"/>
        <end position="79"/>
    </location>
</feature>
<comment type="caution">
    <text evidence="2">The sequence shown here is derived from an EMBL/GenBank/DDBJ whole genome shotgun (WGS) entry which is preliminary data.</text>
</comment>
<dbReference type="AlphaFoldDB" id="A0AA37WR34"/>
<accession>A0AA37WR34</accession>
<name>A0AA37WR34_9HYPH</name>